<feature type="transmembrane region" description="Helical" evidence="1">
    <location>
        <begin position="12"/>
        <end position="29"/>
    </location>
</feature>
<keyword evidence="1" id="KW-0472">Membrane</keyword>
<comment type="caution">
    <text evidence="3">The sequence shown here is derived from an EMBL/GenBank/DDBJ whole genome shotgun (WGS) entry which is preliminary data.</text>
</comment>
<gene>
    <name evidence="2" type="ORF">AB6N35_15660</name>
    <name evidence="3" type="ORF">EDD19_11818</name>
</gene>
<dbReference type="AlphaFoldDB" id="A0A4R3ZRL7"/>
<feature type="transmembrane region" description="Helical" evidence="1">
    <location>
        <begin position="41"/>
        <end position="66"/>
    </location>
</feature>
<evidence type="ECO:0000256" key="1">
    <source>
        <dbReference type="SAM" id="Phobius"/>
    </source>
</evidence>
<sequence>MTIGTPLVQFPWPLVFGGVVGFALALVASRLGRPGGGPVDVVGTLAAAVAGVAAGAFVGLLGLWGAGMSNPIACLYSCEEGLQFLSNEQFRQIKLMTDLAWILPAVALVSAAIAVTTRLSRRAASAESP</sequence>
<dbReference type="EMBL" id="JBFTEZ010000002">
    <property type="protein sequence ID" value="MEX6465753.1"/>
    <property type="molecule type" value="Genomic_DNA"/>
</dbReference>
<proteinExistence type="predicted"/>
<organism evidence="3 4">
    <name type="scientific">Dietzia cinnamea</name>
    <dbReference type="NCBI Taxonomy" id="321318"/>
    <lineage>
        <taxon>Bacteria</taxon>
        <taxon>Bacillati</taxon>
        <taxon>Actinomycetota</taxon>
        <taxon>Actinomycetes</taxon>
        <taxon>Mycobacteriales</taxon>
        <taxon>Dietziaceae</taxon>
        <taxon>Dietzia</taxon>
    </lineage>
</organism>
<protein>
    <submittedName>
        <fullName evidence="3">Uncharacterized protein</fullName>
    </submittedName>
</protein>
<evidence type="ECO:0000313" key="2">
    <source>
        <dbReference type="EMBL" id="MEX6465753.1"/>
    </source>
</evidence>
<feature type="transmembrane region" description="Helical" evidence="1">
    <location>
        <begin position="99"/>
        <end position="119"/>
    </location>
</feature>
<reference evidence="2" key="3">
    <citation type="submission" date="2024-07" db="EMBL/GenBank/DDBJ databases">
        <authorList>
            <person name="Wildschutte H."/>
        </authorList>
    </citation>
    <scope>NUCLEOTIDE SEQUENCE</scope>
    <source>
        <strain evidence="2">N60</strain>
    </source>
</reference>
<dbReference type="EMBL" id="SMCX01000018">
    <property type="protein sequence ID" value="TCW22835.1"/>
    <property type="molecule type" value="Genomic_DNA"/>
</dbReference>
<dbReference type="Proteomes" id="UP001560293">
    <property type="component" value="Unassembled WGS sequence"/>
</dbReference>
<dbReference type="Proteomes" id="UP000295805">
    <property type="component" value="Unassembled WGS sequence"/>
</dbReference>
<keyword evidence="1" id="KW-1133">Transmembrane helix</keyword>
<evidence type="ECO:0000313" key="3">
    <source>
        <dbReference type="EMBL" id="TCW22835.1"/>
    </source>
</evidence>
<reference evidence="5" key="2">
    <citation type="submission" date="2024-07" db="EMBL/GenBank/DDBJ databases">
        <title>Pseudomonas strain that inhibits Aeromonas fish pathogens.</title>
        <authorList>
            <person name="Wildschutte H."/>
        </authorList>
    </citation>
    <scope>NUCLEOTIDE SEQUENCE [LARGE SCALE GENOMIC DNA]</scope>
    <source>
        <strain evidence="5">n60</strain>
    </source>
</reference>
<evidence type="ECO:0000313" key="4">
    <source>
        <dbReference type="Proteomes" id="UP000295805"/>
    </source>
</evidence>
<keyword evidence="5" id="KW-1185">Reference proteome</keyword>
<accession>A0A4R3ZRL7</accession>
<name>A0A4R3ZRL7_9ACTN</name>
<reference evidence="3 4" key="1">
    <citation type="submission" date="2019-03" db="EMBL/GenBank/DDBJ databases">
        <title>Root nodule microbial communities of legume samples collected from USA, Mexico and Botswana.</title>
        <authorList>
            <person name="Hirsch A."/>
        </authorList>
    </citation>
    <scope>NUCLEOTIDE SEQUENCE [LARGE SCALE GENOMIC DNA]</scope>
    <source>
        <strain evidence="3 4">55</strain>
    </source>
</reference>
<dbReference type="RefSeq" id="WP_061229411.1">
    <property type="nucleotide sequence ID" value="NZ_CP143053.1"/>
</dbReference>
<evidence type="ECO:0000313" key="5">
    <source>
        <dbReference type="Proteomes" id="UP001560293"/>
    </source>
</evidence>
<keyword evidence="1" id="KW-0812">Transmembrane</keyword>
<dbReference type="GeneID" id="89530841"/>